<sequence>MAETVDYLERPSTATGLASRYCAMVKLLTGIGCVALSVTVAPAFYEDGGLIHHALVHGLTAAGALLSVWGARVLLHGSDIGAEAALDCIQCAAQGLGSYRQPRSEAAQDVADAVVGAIEAAAQARDAHAEPAIPTAAPGPG</sequence>
<dbReference type="Proteomes" id="UP001293718">
    <property type="component" value="Unassembled WGS sequence"/>
</dbReference>
<accession>A0ABU5I8N1</accession>
<feature type="transmembrane region" description="Helical" evidence="1">
    <location>
        <begin position="50"/>
        <end position="71"/>
    </location>
</feature>
<evidence type="ECO:0000256" key="1">
    <source>
        <dbReference type="SAM" id="Phobius"/>
    </source>
</evidence>
<organism evidence="2 3">
    <name type="scientific">Azohydromonas lata</name>
    <dbReference type="NCBI Taxonomy" id="45677"/>
    <lineage>
        <taxon>Bacteria</taxon>
        <taxon>Pseudomonadati</taxon>
        <taxon>Pseudomonadota</taxon>
        <taxon>Betaproteobacteria</taxon>
        <taxon>Burkholderiales</taxon>
        <taxon>Sphaerotilaceae</taxon>
        <taxon>Azohydromonas</taxon>
    </lineage>
</organism>
<keyword evidence="2" id="KW-0614">Plasmid</keyword>
<proteinExistence type="predicted"/>
<reference evidence="2 3" key="1">
    <citation type="submission" date="2023-11" db="EMBL/GenBank/DDBJ databases">
        <title>Draft genome of Azohydromonas lata strain H1 (DSM1123), a polyhydroxyalkanoate producer.</title>
        <authorList>
            <person name="Traversa D."/>
            <person name="D'Addabbo P."/>
            <person name="Pazzani C."/>
            <person name="Manzari C."/>
            <person name="Chiara M."/>
            <person name="Scrascia M."/>
        </authorList>
    </citation>
    <scope>NUCLEOTIDE SEQUENCE [LARGE SCALE GENOMIC DNA]</scope>
    <source>
        <strain evidence="2 3">H1</strain>
        <plasmid evidence="2">unnamed</plasmid>
    </source>
</reference>
<evidence type="ECO:0000313" key="3">
    <source>
        <dbReference type="Proteomes" id="UP001293718"/>
    </source>
</evidence>
<keyword evidence="3" id="KW-1185">Reference proteome</keyword>
<keyword evidence="1" id="KW-1133">Transmembrane helix</keyword>
<keyword evidence="1" id="KW-0472">Membrane</keyword>
<name>A0ABU5I8N1_9BURK</name>
<geneLocation type="plasmid" evidence="2">
    <name>unnamed</name>
</geneLocation>
<gene>
    <name evidence="2" type="ORF">SM757_00345</name>
</gene>
<feature type="transmembrane region" description="Helical" evidence="1">
    <location>
        <begin position="21"/>
        <end position="44"/>
    </location>
</feature>
<evidence type="ECO:0000313" key="2">
    <source>
        <dbReference type="EMBL" id="MDZ5455010.1"/>
    </source>
</evidence>
<comment type="caution">
    <text evidence="2">The sequence shown here is derived from an EMBL/GenBank/DDBJ whole genome shotgun (WGS) entry which is preliminary data.</text>
</comment>
<keyword evidence="1" id="KW-0812">Transmembrane</keyword>
<dbReference type="RefSeq" id="WP_322464110.1">
    <property type="nucleotide sequence ID" value="NZ_JAXOJX010000001.1"/>
</dbReference>
<dbReference type="EMBL" id="JAXOJX010000001">
    <property type="protein sequence ID" value="MDZ5455010.1"/>
    <property type="molecule type" value="Genomic_DNA"/>
</dbReference>
<protein>
    <submittedName>
        <fullName evidence="2">Uncharacterized protein</fullName>
    </submittedName>
</protein>